<dbReference type="Pfam" id="PF00078">
    <property type="entry name" value="RVT_1"/>
    <property type="match status" value="1"/>
</dbReference>
<dbReference type="PANTHER" id="PTHR19446">
    <property type="entry name" value="REVERSE TRANSCRIPTASES"/>
    <property type="match status" value="1"/>
</dbReference>
<protein>
    <recommendedName>
        <fullName evidence="1">Reverse transcriptase domain-containing protein</fullName>
    </recommendedName>
</protein>
<dbReference type="AlphaFoldDB" id="A0A8S2D4D0"/>
<reference evidence="2" key="1">
    <citation type="submission" date="2021-02" db="EMBL/GenBank/DDBJ databases">
        <authorList>
            <person name="Nowell W R."/>
        </authorList>
    </citation>
    <scope>NUCLEOTIDE SEQUENCE</scope>
</reference>
<dbReference type="Proteomes" id="UP000677228">
    <property type="component" value="Unassembled WGS sequence"/>
</dbReference>
<dbReference type="PROSITE" id="PS50878">
    <property type="entry name" value="RT_POL"/>
    <property type="match status" value="1"/>
</dbReference>
<proteinExistence type="predicted"/>
<feature type="non-terminal residue" evidence="2">
    <location>
        <position position="326"/>
    </location>
</feature>
<evidence type="ECO:0000313" key="4">
    <source>
        <dbReference type="Proteomes" id="UP000677228"/>
    </source>
</evidence>
<organism evidence="2 4">
    <name type="scientific">Didymodactylos carnosus</name>
    <dbReference type="NCBI Taxonomy" id="1234261"/>
    <lineage>
        <taxon>Eukaryota</taxon>
        <taxon>Metazoa</taxon>
        <taxon>Spiralia</taxon>
        <taxon>Gnathifera</taxon>
        <taxon>Rotifera</taxon>
        <taxon>Eurotatoria</taxon>
        <taxon>Bdelloidea</taxon>
        <taxon>Philodinida</taxon>
        <taxon>Philodinidae</taxon>
        <taxon>Didymodactylos</taxon>
    </lineage>
</organism>
<dbReference type="InterPro" id="IPR043502">
    <property type="entry name" value="DNA/RNA_pol_sf"/>
</dbReference>
<sequence>MRRAKRDFWERKGAELEEQAKKNNTRAVYQTIKELSDNFTVQDDCVKHLDGTPVKDDGDLKERWRQHFEGLLNVGKELAEETLLKLDVQQQESDLEEPYPTEREITDAIKALKNNKAAGIDGIHAEMIKAGGTTLAKYLYQMFVEIWKAEKVPEDWVKAVVVPLFKKGDRSICDNYRGISLLSVVGKVFTHVLLNRLITIVDSKLSEIQAGFRKNRGCAEQIFNMRRLMEQTRRRRVPVHMCFIDLKAAYDTVNRNGLLKILLSYGVSKKLCNLVKSLYEGTMAAVRVRGALTKWFGVRTGLRQGCLLSPALFNVYIDLVLRTALQ</sequence>
<evidence type="ECO:0000259" key="1">
    <source>
        <dbReference type="PROSITE" id="PS50878"/>
    </source>
</evidence>
<evidence type="ECO:0000313" key="2">
    <source>
        <dbReference type="EMBL" id="CAF0840170.1"/>
    </source>
</evidence>
<accession>A0A8S2D4D0</accession>
<dbReference type="EMBL" id="CAJNOK010002005">
    <property type="protein sequence ID" value="CAF0840170.1"/>
    <property type="molecule type" value="Genomic_DNA"/>
</dbReference>
<dbReference type="InterPro" id="IPR000477">
    <property type="entry name" value="RT_dom"/>
</dbReference>
<evidence type="ECO:0000313" key="3">
    <source>
        <dbReference type="EMBL" id="CAF3625092.1"/>
    </source>
</evidence>
<gene>
    <name evidence="2" type="ORF">OVA965_LOCUS6601</name>
    <name evidence="3" type="ORF">TMI583_LOCUS6597</name>
</gene>
<dbReference type="EMBL" id="CAJOBA010002005">
    <property type="protein sequence ID" value="CAF3625092.1"/>
    <property type="molecule type" value="Genomic_DNA"/>
</dbReference>
<dbReference type="SUPFAM" id="SSF56672">
    <property type="entry name" value="DNA/RNA polymerases"/>
    <property type="match status" value="1"/>
</dbReference>
<comment type="caution">
    <text evidence="2">The sequence shown here is derived from an EMBL/GenBank/DDBJ whole genome shotgun (WGS) entry which is preliminary data.</text>
</comment>
<dbReference type="Proteomes" id="UP000682733">
    <property type="component" value="Unassembled WGS sequence"/>
</dbReference>
<feature type="domain" description="Reverse transcriptase" evidence="1">
    <location>
        <begin position="145"/>
        <end position="326"/>
    </location>
</feature>
<dbReference type="CDD" id="cd01650">
    <property type="entry name" value="RT_nLTR_like"/>
    <property type="match status" value="1"/>
</dbReference>
<name>A0A8S2D4D0_9BILA</name>